<name>A0AAE1A2S6_9GAST</name>
<dbReference type="AlphaFoldDB" id="A0AAE1A2S6"/>
<comment type="caution">
    <text evidence="2">The sequence shown here is derived from an EMBL/GenBank/DDBJ whole genome shotgun (WGS) entry which is preliminary data.</text>
</comment>
<accession>A0AAE1A2S6</accession>
<evidence type="ECO:0000256" key="1">
    <source>
        <dbReference type="SAM" id="MobiDB-lite"/>
    </source>
</evidence>
<proteinExistence type="predicted"/>
<protein>
    <submittedName>
        <fullName evidence="2">Uncharacterized protein</fullName>
    </submittedName>
</protein>
<feature type="region of interest" description="Disordered" evidence="1">
    <location>
        <begin position="1"/>
        <end position="37"/>
    </location>
</feature>
<evidence type="ECO:0000313" key="2">
    <source>
        <dbReference type="EMBL" id="KAK3779887.1"/>
    </source>
</evidence>
<gene>
    <name evidence="2" type="ORF">RRG08_020232</name>
</gene>
<dbReference type="Proteomes" id="UP001283361">
    <property type="component" value="Unassembled WGS sequence"/>
</dbReference>
<reference evidence="2" key="1">
    <citation type="journal article" date="2023" name="G3 (Bethesda)">
        <title>A reference genome for the long-term kleptoplast-retaining sea slug Elysia crispata morphotype clarki.</title>
        <authorList>
            <person name="Eastman K.E."/>
            <person name="Pendleton A.L."/>
            <person name="Shaikh M.A."/>
            <person name="Suttiyut T."/>
            <person name="Ogas R."/>
            <person name="Tomko P."/>
            <person name="Gavelis G."/>
            <person name="Widhalm J.R."/>
            <person name="Wisecaver J.H."/>
        </authorList>
    </citation>
    <scope>NUCLEOTIDE SEQUENCE</scope>
    <source>
        <strain evidence="2">ECLA1</strain>
    </source>
</reference>
<sequence>MEVPDDHPSLSTLPLTRDDIRHRTTGHGSDHSTPETARAGVYGDVIGGASGQHRGGFCRGMGAEERECVIQYKKIYRHKTPALIQWSTTKDHHLLTSDDGAEDPSYGLGHRSLCLVDQHNKECVAGSTLVENDPLTAAITQSAFCMNRFRSLRGQQHGHKTVLEPIKLEISKENTVGILHKYFLLCVSSWAINKTLSSKGMHVCRQLQHSRCGQKLTVYRPVRSEDYQRPGARAPCHHHRPSTGPAKRGFCLNCTNRGQNDVETYMSFSEQALILAWGLCQNVEHSRLPLPSVEERAVEIPSVNNGRPACWQVALFEDTTFIARSGVRGGMRVLWETLSV</sequence>
<keyword evidence="3" id="KW-1185">Reference proteome</keyword>
<feature type="compositionally biased region" description="Basic and acidic residues" evidence="1">
    <location>
        <begin position="16"/>
        <end position="33"/>
    </location>
</feature>
<organism evidence="2 3">
    <name type="scientific">Elysia crispata</name>
    <name type="common">lettuce slug</name>
    <dbReference type="NCBI Taxonomy" id="231223"/>
    <lineage>
        <taxon>Eukaryota</taxon>
        <taxon>Metazoa</taxon>
        <taxon>Spiralia</taxon>
        <taxon>Lophotrochozoa</taxon>
        <taxon>Mollusca</taxon>
        <taxon>Gastropoda</taxon>
        <taxon>Heterobranchia</taxon>
        <taxon>Euthyneura</taxon>
        <taxon>Panpulmonata</taxon>
        <taxon>Sacoglossa</taxon>
        <taxon>Placobranchoidea</taxon>
        <taxon>Plakobranchidae</taxon>
        <taxon>Elysia</taxon>
    </lineage>
</organism>
<evidence type="ECO:0000313" key="3">
    <source>
        <dbReference type="Proteomes" id="UP001283361"/>
    </source>
</evidence>
<dbReference type="EMBL" id="JAWDGP010002798">
    <property type="protein sequence ID" value="KAK3779887.1"/>
    <property type="molecule type" value="Genomic_DNA"/>
</dbReference>